<proteinExistence type="predicted"/>
<evidence type="ECO:0000313" key="2">
    <source>
        <dbReference type="Proteomes" id="UP001566132"/>
    </source>
</evidence>
<protein>
    <recommendedName>
        <fullName evidence="3">Immunoglobulin V-set domain-containing protein</fullName>
    </recommendedName>
</protein>
<accession>A0ABD1EZN6</accession>
<dbReference type="InterPro" id="IPR036179">
    <property type="entry name" value="Ig-like_dom_sf"/>
</dbReference>
<name>A0ABD1EZN6_HYPHA</name>
<gene>
    <name evidence="1" type="ORF">ABEB36_005856</name>
</gene>
<evidence type="ECO:0000313" key="1">
    <source>
        <dbReference type="EMBL" id="KAL1506505.1"/>
    </source>
</evidence>
<keyword evidence="2" id="KW-1185">Reference proteome</keyword>
<dbReference type="AlphaFoldDB" id="A0ABD1EZN6"/>
<dbReference type="Proteomes" id="UP001566132">
    <property type="component" value="Unassembled WGS sequence"/>
</dbReference>
<evidence type="ECO:0008006" key="3">
    <source>
        <dbReference type="Google" id="ProtNLM"/>
    </source>
</evidence>
<reference evidence="1 2" key="1">
    <citation type="submission" date="2024-05" db="EMBL/GenBank/DDBJ databases">
        <title>Genetic variation in Jamaican populations of the coffee berry borer (Hypothenemus hampei).</title>
        <authorList>
            <person name="Errbii M."/>
            <person name="Myrie A."/>
        </authorList>
    </citation>
    <scope>NUCLEOTIDE SEQUENCE [LARGE SCALE GENOMIC DNA]</scope>
    <source>
        <strain evidence="1">JA-Hopewell-2020-01-JO</strain>
        <tissue evidence="1">Whole body</tissue>
    </source>
</reference>
<organism evidence="1 2">
    <name type="scientific">Hypothenemus hampei</name>
    <name type="common">Coffee berry borer</name>
    <dbReference type="NCBI Taxonomy" id="57062"/>
    <lineage>
        <taxon>Eukaryota</taxon>
        <taxon>Metazoa</taxon>
        <taxon>Ecdysozoa</taxon>
        <taxon>Arthropoda</taxon>
        <taxon>Hexapoda</taxon>
        <taxon>Insecta</taxon>
        <taxon>Pterygota</taxon>
        <taxon>Neoptera</taxon>
        <taxon>Endopterygota</taxon>
        <taxon>Coleoptera</taxon>
        <taxon>Polyphaga</taxon>
        <taxon>Cucujiformia</taxon>
        <taxon>Curculionidae</taxon>
        <taxon>Scolytinae</taxon>
        <taxon>Hypothenemus</taxon>
    </lineage>
</organism>
<dbReference type="SUPFAM" id="SSF48726">
    <property type="entry name" value="Immunoglobulin"/>
    <property type="match status" value="1"/>
</dbReference>
<comment type="caution">
    <text evidence="1">The sequence shown here is derived from an EMBL/GenBank/DDBJ whole genome shotgun (WGS) entry which is preliminary data.</text>
</comment>
<dbReference type="EMBL" id="JBDJPC010000004">
    <property type="protein sequence ID" value="KAL1506505.1"/>
    <property type="molecule type" value="Genomic_DNA"/>
</dbReference>
<sequence>MNWNYYGESILCDRLVSWLCNVKQAYTQYGGIMAVEVNVKSTEQSVIMGTNVTFMCQVAKMPLQYCQVKIPGLSSYYLNEKISIWDISYFGRGLESDDCGFTIYKIKEENHGKITCTVGVVSEVHELIGVMLVICTRLFVYVCEDRIS</sequence>